<accession>A0A8C7GAP4</accession>
<comment type="similarity">
    <text evidence="2">Belongs to the DAP-DAPL1 family.</text>
</comment>
<feature type="region of interest" description="Disordered" evidence="3">
    <location>
        <begin position="94"/>
        <end position="139"/>
    </location>
</feature>
<dbReference type="GO" id="GO:0034198">
    <property type="term" value="P:cellular response to amino acid starvation"/>
    <property type="evidence" value="ECO:0007669"/>
    <property type="project" value="TreeGrafter"/>
</dbReference>
<protein>
    <submittedName>
        <fullName evidence="4">Uncharacterized protein</fullName>
    </submittedName>
</protein>
<evidence type="ECO:0000256" key="2">
    <source>
        <dbReference type="ARBA" id="ARBA00038025"/>
    </source>
</evidence>
<dbReference type="Pfam" id="PF15228">
    <property type="entry name" value="DAP"/>
    <property type="match status" value="1"/>
</dbReference>
<dbReference type="GO" id="GO:0097190">
    <property type="term" value="P:apoptotic signaling pathway"/>
    <property type="evidence" value="ECO:0007669"/>
    <property type="project" value="TreeGrafter"/>
</dbReference>
<organism evidence="4 5">
    <name type="scientific">Oncorhynchus kisutch</name>
    <name type="common">Coho salmon</name>
    <name type="synonym">Salmo kisutch</name>
    <dbReference type="NCBI Taxonomy" id="8019"/>
    <lineage>
        <taxon>Eukaryota</taxon>
        <taxon>Metazoa</taxon>
        <taxon>Chordata</taxon>
        <taxon>Craniata</taxon>
        <taxon>Vertebrata</taxon>
        <taxon>Euteleostomi</taxon>
        <taxon>Actinopterygii</taxon>
        <taxon>Neopterygii</taxon>
        <taxon>Teleostei</taxon>
        <taxon>Protacanthopterygii</taxon>
        <taxon>Salmoniformes</taxon>
        <taxon>Salmonidae</taxon>
        <taxon>Salmoninae</taxon>
        <taxon>Oncorhynchus</taxon>
    </lineage>
</organism>
<dbReference type="Proteomes" id="UP000694557">
    <property type="component" value="Unassembled WGS sequence"/>
</dbReference>
<sequence>MSSPPKEKIETKGGHLPAVKAGGMRIVQKHQGAAPPETPPIKDEDEDFVEEPSPPKPTVVVSGVVTKGEEQKKLEIKKMRSRVRKRGIVKSRRMRGRWMGMRQTNVKRQVLPPRPDEPVLEPTPEAKGFPKPDPRGACLPETDRENIAYSSVLQSVTEVKFPPLLCNVQWWYRLCVSPRA</sequence>
<dbReference type="PANTHER" id="PTHR13177:SF3">
    <property type="entry name" value="DEATH-ASSOCIATED PROTEIN 1"/>
    <property type="match status" value="1"/>
</dbReference>
<dbReference type="GO" id="GO:0070513">
    <property type="term" value="F:death domain binding"/>
    <property type="evidence" value="ECO:0007669"/>
    <property type="project" value="TreeGrafter"/>
</dbReference>
<dbReference type="GO" id="GO:0006417">
    <property type="term" value="P:regulation of translation"/>
    <property type="evidence" value="ECO:0007669"/>
    <property type="project" value="UniProtKB-KW"/>
</dbReference>
<dbReference type="InterPro" id="IPR024130">
    <property type="entry name" value="DAP1/DAPL1"/>
</dbReference>
<gene>
    <name evidence="4" type="primary">LOC109899207</name>
</gene>
<proteinExistence type="inferred from homology"/>
<evidence type="ECO:0000313" key="4">
    <source>
        <dbReference type="Ensembl" id="ENSOKIP00005039643.1"/>
    </source>
</evidence>
<keyword evidence="1" id="KW-0810">Translation regulation</keyword>
<evidence type="ECO:0000256" key="1">
    <source>
        <dbReference type="ARBA" id="ARBA00022845"/>
    </source>
</evidence>
<dbReference type="GeneTree" id="ENSGT01090000260283"/>
<dbReference type="AlphaFoldDB" id="A0A8C7GAP4"/>
<evidence type="ECO:0000313" key="5">
    <source>
        <dbReference type="Proteomes" id="UP000694557"/>
    </source>
</evidence>
<evidence type="ECO:0000256" key="3">
    <source>
        <dbReference type="SAM" id="MobiDB-lite"/>
    </source>
</evidence>
<dbReference type="GO" id="GO:0010507">
    <property type="term" value="P:negative regulation of autophagy"/>
    <property type="evidence" value="ECO:0007669"/>
    <property type="project" value="TreeGrafter"/>
</dbReference>
<dbReference type="PANTHER" id="PTHR13177">
    <property type="entry name" value="DEATH-ASSOCIATED PROTEIN 1"/>
    <property type="match status" value="1"/>
</dbReference>
<reference evidence="4" key="2">
    <citation type="submission" date="2025-09" db="UniProtKB">
        <authorList>
            <consortium name="Ensembl"/>
        </authorList>
    </citation>
    <scope>IDENTIFICATION</scope>
</reference>
<reference evidence="4" key="1">
    <citation type="submission" date="2025-08" db="UniProtKB">
        <authorList>
            <consortium name="Ensembl"/>
        </authorList>
    </citation>
    <scope>IDENTIFICATION</scope>
</reference>
<name>A0A8C7GAP4_ONCKI</name>
<keyword evidence="5" id="KW-1185">Reference proteome</keyword>
<dbReference type="Ensembl" id="ENSOKIT00005041826.1">
    <property type="protein sequence ID" value="ENSOKIP00005039643.1"/>
    <property type="gene ID" value="ENSOKIG00005016836.1"/>
</dbReference>
<feature type="region of interest" description="Disordered" evidence="3">
    <location>
        <begin position="27"/>
        <end position="60"/>
    </location>
</feature>